<dbReference type="Proteomes" id="UP000092124">
    <property type="component" value="Unassembled WGS sequence"/>
</dbReference>
<feature type="domain" description="Ricin B lectin" evidence="2">
    <location>
        <begin position="2"/>
        <end position="71"/>
    </location>
</feature>
<dbReference type="OrthoDB" id="330637at2759"/>
<reference evidence="3 4" key="1">
    <citation type="submission" date="2016-06" db="EMBL/GenBank/DDBJ databases">
        <title>The Draft Genome Sequence and Annotation of the Desert Woodrat Neotoma lepida.</title>
        <authorList>
            <person name="Campbell M."/>
            <person name="Oakeson K.F."/>
            <person name="Yandell M."/>
            <person name="Halpert J.R."/>
            <person name="Dearing D."/>
        </authorList>
    </citation>
    <scope>NUCLEOTIDE SEQUENCE [LARGE SCALE GENOMIC DNA]</scope>
    <source>
        <strain evidence="3">417</strain>
        <tissue evidence="3">Liver</tissue>
    </source>
</reference>
<organism evidence="3 4">
    <name type="scientific">Neotoma lepida</name>
    <name type="common">Desert woodrat</name>
    <dbReference type="NCBI Taxonomy" id="56216"/>
    <lineage>
        <taxon>Eukaryota</taxon>
        <taxon>Metazoa</taxon>
        <taxon>Chordata</taxon>
        <taxon>Craniata</taxon>
        <taxon>Vertebrata</taxon>
        <taxon>Euteleostomi</taxon>
        <taxon>Mammalia</taxon>
        <taxon>Eutheria</taxon>
        <taxon>Euarchontoglires</taxon>
        <taxon>Glires</taxon>
        <taxon>Rodentia</taxon>
        <taxon>Myomorpha</taxon>
        <taxon>Muroidea</taxon>
        <taxon>Cricetidae</taxon>
        <taxon>Neotominae</taxon>
        <taxon>Neotoma</taxon>
    </lineage>
</organism>
<dbReference type="InterPro" id="IPR035992">
    <property type="entry name" value="Ricin_B-like_lectins"/>
</dbReference>
<keyword evidence="4" id="KW-1185">Reference proteome</keyword>
<feature type="region of interest" description="Disordered" evidence="1">
    <location>
        <begin position="94"/>
        <end position="119"/>
    </location>
</feature>
<dbReference type="InterPro" id="IPR000772">
    <property type="entry name" value="Ricin_B_lectin"/>
</dbReference>
<proteinExistence type="predicted"/>
<dbReference type="STRING" id="56216.A0A1A6H3L4"/>
<dbReference type="Gene3D" id="2.80.10.50">
    <property type="match status" value="1"/>
</dbReference>
<evidence type="ECO:0000313" key="4">
    <source>
        <dbReference type="Proteomes" id="UP000092124"/>
    </source>
</evidence>
<protein>
    <recommendedName>
        <fullName evidence="2">Ricin B lectin domain-containing protein</fullName>
    </recommendedName>
</protein>
<gene>
    <name evidence="3" type="ORF">A6R68_13234</name>
</gene>
<accession>A0A1A6H3L4</accession>
<evidence type="ECO:0000256" key="1">
    <source>
        <dbReference type="SAM" id="MobiDB-lite"/>
    </source>
</evidence>
<evidence type="ECO:0000313" key="3">
    <source>
        <dbReference type="EMBL" id="OBS72187.1"/>
    </source>
</evidence>
<dbReference type="EMBL" id="LZPO01055162">
    <property type="protein sequence ID" value="OBS72187.1"/>
    <property type="molecule type" value="Genomic_DNA"/>
</dbReference>
<dbReference type="PROSITE" id="PS50231">
    <property type="entry name" value="RICIN_B_LECTIN"/>
    <property type="match status" value="1"/>
</dbReference>
<sequence length="280" mass="31058">VFSYTANKEIRTDDLCLDVSKLNGPVTMLKCHHLKGNQLWEYDPVTLRDYSGSLERCGNVESCETASVCVARQESSPEHIQIKGDKLLSQIVGLSPKKSPTNYNMSRQSRSKKRSEEKYIGRQYLQPSESPVKVLRYRVYSAQVSSTFTMMETNNQARDPRGPWKLDFPKHTSTELITPHSPPQTDGSHLLAQMCSSVSRQDTILVPSLPCVLTKSTLGPTTAAVLPGGRCANQSAAIPEKVLYLLMLPPPSPTCSLRRDFRTAFQPQRSLGAGSWLGTT</sequence>
<dbReference type="Pfam" id="PF00652">
    <property type="entry name" value="Ricin_B_lectin"/>
    <property type="match status" value="1"/>
</dbReference>
<evidence type="ECO:0000259" key="2">
    <source>
        <dbReference type="Pfam" id="PF00652"/>
    </source>
</evidence>
<name>A0A1A6H3L4_NEOLE</name>
<dbReference type="AlphaFoldDB" id="A0A1A6H3L4"/>
<feature type="non-terminal residue" evidence="3">
    <location>
        <position position="1"/>
    </location>
</feature>
<dbReference type="SUPFAM" id="SSF50370">
    <property type="entry name" value="Ricin B-like lectins"/>
    <property type="match status" value="1"/>
</dbReference>
<comment type="caution">
    <text evidence="3">The sequence shown here is derived from an EMBL/GenBank/DDBJ whole genome shotgun (WGS) entry which is preliminary data.</text>
</comment>